<keyword evidence="7" id="KW-1185">Reference proteome</keyword>
<sequence>MFLYYKSSMATLKDQMIVNPPKEEQSPQNKIEVGAVGMICAICILMKVLAGELALVVTLGDKLKGQMMDLQHSSLFLRTPKIVSGKDYNGVNSKLVVITAGACQQGGQSCFILVQSSVNIFKVIISNDVKYTPNFNLHIVCNPKTVLLKVVAIWIQLNFSTSWGGGEGWEFTH</sequence>
<dbReference type="SUPFAM" id="SSF51735">
    <property type="entry name" value="NAD(P)-binding Rossmann-fold domains"/>
    <property type="match status" value="1"/>
</dbReference>
<keyword evidence="4" id="KW-0472">Membrane</keyword>
<evidence type="ECO:0000313" key="7">
    <source>
        <dbReference type="Proteomes" id="UP001177744"/>
    </source>
</evidence>
<reference evidence="6" key="1">
    <citation type="submission" date="2023-06" db="EMBL/GenBank/DDBJ databases">
        <title>Reference genome for the Northern bat (Eptesicus nilssonii), a most northern bat species.</title>
        <authorList>
            <person name="Laine V.N."/>
            <person name="Pulliainen A.T."/>
            <person name="Lilley T.M."/>
        </authorList>
    </citation>
    <scope>NUCLEOTIDE SEQUENCE</scope>
    <source>
        <strain evidence="6">BLF_Eptnil</strain>
        <tissue evidence="6">Kidney</tissue>
    </source>
</reference>
<dbReference type="EMBL" id="JAULJE010000011">
    <property type="protein sequence ID" value="KAK1337227.1"/>
    <property type="molecule type" value="Genomic_DNA"/>
</dbReference>
<evidence type="ECO:0000313" key="6">
    <source>
        <dbReference type="EMBL" id="KAK1337227.1"/>
    </source>
</evidence>
<feature type="transmembrane region" description="Helical" evidence="4">
    <location>
        <begin position="35"/>
        <end position="59"/>
    </location>
</feature>
<dbReference type="InterPro" id="IPR001236">
    <property type="entry name" value="Lactate/malate_DH_N"/>
</dbReference>
<keyword evidence="4" id="KW-0812">Transmembrane</keyword>
<dbReference type="PRINTS" id="PR00086">
    <property type="entry name" value="LLDHDRGNASE"/>
</dbReference>
<name>A0AA40HUQ4_CNENI</name>
<dbReference type="GO" id="GO:0006089">
    <property type="term" value="P:lactate metabolic process"/>
    <property type="evidence" value="ECO:0007669"/>
    <property type="project" value="TreeGrafter"/>
</dbReference>
<keyword evidence="3" id="KW-0963">Cytoplasm</keyword>
<protein>
    <recommendedName>
        <fullName evidence="2">L-lactate dehydrogenase A chain</fullName>
    </recommendedName>
</protein>
<accession>A0AA40HUQ4</accession>
<evidence type="ECO:0000259" key="5">
    <source>
        <dbReference type="Pfam" id="PF00056"/>
    </source>
</evidence>
<dbReference type="Pfam" id="PF00056">
    <property type="entry name" value="Ldh_1_N"/>
    <property type="match status" value="1"/>
</dbReference>
<comment type="caution">
    <text evidence="6">The sequence shown here is derived from an EMBL/GenBank/DDBJ whole genome shotgun (WGS) entry which is preliminary data.</text>
</comment>
<dbReference type="AlphaFoldDB" id="A0AA40HUQ4"/>
<comment type="subcellular location">
    <subcellularLocation>
        <location evidence="1">Cytoplasm</location>
    </subcellularLocation>
</comment>
<feature type="domain" description="Lactate/malate dehydrogenase N-terminal" evidence="5">
    <location>
        <begin position="34"/>
        <end position="151"/>
    </location>
</feature>
<evidence type="ECO:0000256" key="1">
    <source>
        <dbReference type="ARBA" id="ARBA00004496"/>
    </source>
</evidence>
<dbReference type="Proteomes" id="UP001177744">
    <property type="component" value="Unassembled WGS sequence"/>
</dbReference>
<organism evidence="6 7">
    <name type="scientific">Cnephaeus nilssonii</name>
    <name type="common">Northern bat</name>
    <name type="synonym">Eptesicus nilssonii</name>
    <dbReference type="NCBI Taxonomy" id="3371016"/>
    <lineage>
        <taxon>Eukaryota</taxon>
        <taxon>Metazoa</taxon>
        <taxon>Chordata</taxon>
        <taxon>Craniata</taxon>
        <taxon>Vertebrata</taxon>
        <taxon>Euteleostomi</taxon>
        <taxon>Mammalia</taxon>
        <taxon>Eutheria</taxon>
        <taxon>Laurasiatheria</taxon>
        <taxon>Chiroptera</taxon>
        <taxon>Yangochiroptera</taxon>
        <taxon>Vespertilionidae</taxon>
        <taxon>Cnephaeus</taxon>
    </lineage>
</organism>
<proteinExistence type="predicted"/>
<dbReference type="Gene3D" id="3.40.50.720">
    <property type="entry name" value="NAD(P)-binding Rossmann-like Domain"/>
    <property type="match status" value="1"/>
</dbReference>
<dbReference type="InterPro" id="IPR001557">
    <property type="entry name" value="L-lactate/malate_DH"/>
</dbReference>
<dbReference type="GO" id="GO:0004459">
    <property type="term" value="F:L-lactate dehydrogenase (NAD+) activity"/>
    <property type="evidence" value="ECO:0007669"/>
    <property type="project" value="TreeGrafter"/>
</dbReference>
<dbReference type="PANTHER" id="PTHR43128">
    <property type="entry name" value="L-2-HYDROXYCARBOXYLATE DEHYDROGENASE (NAD(P)(+))"/>
    <property type="match status" value="1"/>
</dbReference>
<dbReference type="PANTHER" id="PTHR43128:SF10">
    <property type="entry name" value="L-LACTATE DEHYDROGENASE A CHAIN"/>
    <property type="match status" value="1"/>
</dbReference>
<dbReference type="InterPro" id="IPR036291">
    <property type="entry name" value="NAD(P)-bd_dom_sf"/>
</dbReference>
<evidence type="ECO:0000256" key="2">
    <source>
        <dbReference type="ARBA" id="ARBA00017655"/>
    </source>
</evidence>
<evidence type="ECO:0000256" key="4">
    <source>
        <dbReference type="SAM" id="Phobius"/>
    </source>
</evidence>
<evidence type="ECO:0000256" key="3">
    <source>
        <dbReference type="ARBA" id="ARBA00022490"/>
    </source>
</evidence>
<keyword evidence="4" id="KW-1133">Transmembrane helix</keyword>
<dbReference type="GO" id="GO:0005737">
    <property type="term" value="C:cytoplasm"/>
    <property type="evidence" value="ECO:0007669"/>
    <property type="project" value="UniProtKB-SubCell"/>
</dbReference>
<gene>
    <name evidence="6" type="ORF">QTO34_001850</name>
</gene>